<dbReference type="EMBL" id="BAAAUD010000041">
    <property type="protein sequence ID" value="GAA2952668.1"/>
    <property type="molecule type" value="Genomic_DNA"/>
</dbReference>
<sequence length="515" mass="53406">MGRHSRRGPAPRGAAENPAISGTGEEAAAGRGAGSGRRRRGEEAGYDAPPAPGYRQGPPLPPQPQQQQSQQRQQYGGTPARGVPHVRGGHPERRESGGGWSAAQGGGRYGDLQGAPRAPQGSHEAQGSHETQGAQGPQGSQGPRSDSTGPQPQVRFAAGARIPGPRQDFLQAFDAPPRIPSAPRAPSDSTPTATGPDRTEAGREAAADAPAAAGGRPDGRDGHDGHDGGFGETGEADEAEETGDAPARGGRGRTFTGIAAAAVTTVLAVVVAGQVAQGEKESAAAPAAGGRSTKASDASRSDARPTPSREADAAPATYEQQMARTYPIDPRLTGGGDFEAIGGFDKAPGKGQKFSYRVDVEKGLGLDGALFARAVQETLNDDRSWAHDGAMTFERISSGRPDFVITLASPGTTGVWCAKSGLDTLSGNVSCDSAATERVMINAYRWAQGAKTFGKGKMFEYRQMLINHEIGHRLGHGHKNCETPGELAPIMQQQTKSLRIGGITCKPNAWVYPGN</sequence>
<gene>
    <name evidence="3" type="ORF">GCM10010446_42270</name>
</gene>
<comment type="caution">
    <text evidence="3">The sequence shown here is derived from an EMBL/GenBank/DDBJ whole genome shotgun (WGS) entry which is preliminary data.</text>
</comment>
<feature type="domain" description="DUF3152" evidence="2">
    <location>
        <begin position="333"/>
        <end position="513"/>
    </location>
</feature>
<proteinExistence type="predicted"/>
<dbReference type="InterPro" id="IPR022603">
    <property type="entry name" value="DUF3152"/>
</dbReference>
<dbReference type="RefSeq" id="WP_344497087.1">
    <property type="nucleotide sequence ID" value="NZ_BAAAUD010000041.1"/>
</dbReference>
<feature type="compositionally biased region" description="Basic and acidic residues" evidence="1">
    <location>
        <begin position="217"/>
        <end position="229"/>
    </location>
</feature>
<feature type="compositionally biased region" description="Acidic residues" evidence="1">
    <location>
        <begin position="234"/>
        <end position="243"/>
    </location>
</feature>
<dbReference type="Proteomes" id="UP001500403">
    <property type="component" value="Unassembled WGS sequence"/>
</dbReference>
<evidence type="ECO:0000259" key="2">
    <source>
        <dbReference type="Pfam" id="PF11350"/>
    </source>
</evidence>
<feature type="compositionally biased region" description="Basic and acidic residues" evidence="1">
    <location>
        <begin position="297"/>
        <end position="312"/>
    </location>
</feature>
<feature type="compositionally biased region" description="Low complexity" evidence="1">
    <location>
        <begin position="65"/>
        <end position="77"/>
    </location>
</feature>
<feature type="compositionally biased region" description="Low complexity" evidence="1">
    <location>
        <begin position="132"/>
        <end position="143"/>
    </location>
</feature>
<feature type="compositionally biased region" description="Basic and acidic residues" evidence="1">
    <location>
        <begin position="197"/>
        <end position="206"/>
    </location>
</feature>
<name>A0ABN3XFD4_9ACTN</name>
<reference evidence="3 4" key="1">
    <citation type="journal article" date="2019" name="Int. J. Syst. Evol. Microbiol.">
        <title>The Global Catalogue of Microorganisms (GCM) 10K type strain sequencing project: providing services to taxonomists for standard genome sequencing and annotation.</title>
        <authorList>
            <consortium name="The Broad Institute Genomics Platform"/>
            <consortium name="The Broad Institute Genome Sequencing Center for Infectious Disease"/>
            <person name="Wu L."/>
            <person name="Ma J."/>
        </authorList>
    </citation>
    <scope>NUCLEOTIDE SEQUENCE [LARGE SCALE GENOMIC DNA]</scope>
    <source>
        <strain evidence="3 4">JCM 9088</strain>
    </source>
</reference>
<evidence type="ECO:0000313" key="4">
    <source>
        <dbReference type="Proteomes" id="UP001500403"/>
    </source>
</evidence>
<protein>
    <recommendedName>
        <fullName evidence="2">DUF3152 domain-containing protein</fullName>
    </recommendedName>
</protein>
<dbReference type="Pfam" id="PF11350">
    <property type="entry name" value="DUF3152"/>
    <property type="match status" value="1"/>
</dbReference>
<evidence type="ECO:0000313" key="3">
    <source>
        <dbReference type="EMBL" id="GAA2952668.1"/>
    </source>
</evidence>
<dbReference type="SUPFAM" id="SSF55486">
    <property type="entry name" value="Metalloproteases ('zincins'), catalytic domain"/>
    <property type="match status" value="1"/>
</dbReference>
<accession>A0ABN3XFD4</accession>
<organism evidence="3 4">
    <name type="scientific">Streptomyces enissocaesilis</name>
    <dbReference type="NCBI Taxonomy" id="332589"/>
    <lineage>
        <taxon>Bacteria</taxon>
        <taxon>Bacillati</taxon>
        <taxon>Actinomycetota</taxon>
        <taxon>Actinomycetes</taxon>
        <taxon>Kitasatosporales</taxon>
        <taxon>Streptomycetaceae</taxon>
        <taxon>Streptomyces</taxon>
        <taxon>Streptomyces rochei group</taxon>
    </lineage>
</organism>
<dbReference type="InterPro" id="IPR024079">
    <property type="entry name" value="MetalloPept_cat_dom_sf"/>
</dbReference>
<dbReference type="Gene3D" id="3.40.390.10">
    <property type="entry name" value="Collagenase (Catalytic Domain)"/>
    <property type="match status" value="1"/>
</dbReference>
<evidence type="ECO:0000256" key="1">
    <source>
        <dbReference type="SAM" id="MobiDB-lite"/>
    </source>
</evidence>
<feature type="region of interest" description="Disordered" evidence="1">
    <location>
        <begin position="279"/>
        <end position="315"/>
    </location>
</feature>
<keyword evidence="4" id="KW-1185">Reference proteome</keyword>
<feature type="compositionally biased region" description="Gly residues" evidence="1">
    <location>
        <begin position="97"/>
        <end position="109"/>
    </location>
</feature>
<feature type="region of interest" description="Disordered" evidence="1">
    <location>
        <begin position="1"/>
        <end position="251"/>
    </location>
</feature>